<name>A0A7C5LEV7_CALS0</name>
<keyword evidence="2" id="KW-0645">Protease</keyword>
<dbReference type="EMBL" id="DRWN01000061">
    <property type="protein sequence ID" value="HHK68936.1"/>
    <property type="molecule type" value="Genomic_DNA"/>
</dbReference>
<protein>
    <submittedName>
        <fullName evidence="2">Aminopeptidase P family protein</fullName>
    </submittedName>
</protein>
<gene>
    <name evidence="2" type="ORF">ENM11_07285</name>
</gene>
<evidence type="ECO:0000313" key="2">
    <source>
        <dbReference type="EMBL" id="HHK68936.1"/>
    </source>
</evidence>
<dbReference type="InterPro" id="IPR000994">
    <property type="entry name" value="Pept_M24"/>
</dbReference>
<dbReference type="InterPro" id="IPR029149">
    <property type="entry name" value="Creatin/AminoP/Spt16_N"/>
</dbReference>
<dbReference type="AlphaFoldDB" id="A0A7C5LEV7"/>
<dbReference type="Pfam" id="PF00557">
    <property type="entry name" value="Peptidase_M24"/>
    <property type="match status" value="1"/>
</dbReference>
<dbReference type="Gene3D" id="3.40.350.10">
    <property type="entry name" value="Creatinase/prolidase N-terminal domain"/>
    <property type="match status" value="1"/>
</dbReference>
<evidence type="ECO:0000259" key="1">
    <source>
        <dbReference type="Pfam" id="PF00557"/>
    </source>
</evidence>
<accession>A0A7C5LEV7</accession>
<proteinExistence type="predicted"/>
<keyword evidence="2" id="KW-0378">Hydrolase</keyword>
<comment type="caution">
    <text evidence="2">The sequence shown here is derived from an EMBL/GenBank/DDBJ whole genome shotgun (WGS) entry which is preliminary data.</text>
</comment>
<dbReference type="InterPro" id="IPR050659">
    <property type="entry name" value="Peptidase_M24B"/>
</dbReference>
<sequence>MSYYNLGELGFPEDTPLGRLDYDRMLRDKLARAREKMRQYGLGSVVCMTDINVAYSTNIPPIFPATGAIGGNRYAILPIEGQPVGFEECNTAFVLKQCLPNIRVEYAIPGSGGPHLASAREAQEYLTREWAEQIASILREYKLDKEKVGIDVNSPPLIEALRKAGLDVTPDGGKALLEARMIKTPVELQCIRALATIIDGVFATLAKNLRAGVTEKEIYAKCISYAIEQGITPYGGFIVSGPHTWPKDNTRPFSGRRIRPGEVVYADFFNFSFNGYKSCYYRTFVVGRASKELRETNERVYNWLKEAEKKVKPGNTTKDVVEHWPDEDYLWSEKPPFIRTERDKLSTFWMNMGHGIGMGLYEPPFFWRPVALKWPQKLEANMAIALETLDCTPDGKLGVRIEDMIIVTETGHEVISKWPAEEVTEVPLF</sequence>
<feature type="domain" description="Peptidase M24" evidence="1">
    <location>
        <begin position="189"/>
        <end position="409"/>
    </location>
</feature>
<dbReference type="PANTHER" id="PTHR46112">
    <property type="entry name" value="AMINOPEPTIDASE"/>
    <property type="match status" value="1"/>
</dbReference>
<dbReference type="SUPFAM" id="SSF55920">
    <property type="entry name" value="Creatinase/aminopeptidase"/>
    <property type="match status" value="1"/>
</dbReference>
<dbReference type="InterPro" id="IPR036005">
    <property type="entry name" value="Creatinase/aminopeptidase-like"/>
</dbReference>
<keyword evidence="2" id="KW-0031">Aminopeptidase</keyword>
<dbReference type="CDD" id="cd01066">
    <property type="entry name" value="APP_MetAP"/>
    <property type="match status" value="1"/>
</dbReference>
<dbReference type="GO" id="GO:0004177">
    <property type="term" value="F:aminopeptidase activity"/>
    <property type="evidence" value="ECO:0007669"/>
    <property type="project" value="UniProtKB-KW"/>
</dbReference>
<dbReference type="PANTHER" id="PTHR46112:SF2">
    <property type="entry name" value="XAA-PRO AMINOPEPTIDASE P-RELATED"/>
    <property type="match status" value="1"/>
</dbReference>
<organism evidence="2">
    <name type="scientific">Caldiarchaeum subterraneum</name>
    <dbReference type="NCBI Taxonomy" id="311458"/>
    <lineage>
        <taxon>Archaea</taxon>
        <taxon>Nitrososphaerota</taxon>
        <taxon>Candidatus Caldarchaeales</taxon>
        <taxon>Candidatus Caldarchaeaceae</taxon>
        <taxon>Candidatus Caldarchaeum</taxon>
    </lineage>
</organism>
<dbReference type="Gene3D" id="3.90.230.10">
    <property type="entry name" value="Creatinase/methionine aminopeptidase superfamily"/>
    <property type="match status" value="1"/>
</dbReference>
<reference evidence="2" key="1">
    <citation type="journal article" date="2020" name="mSystems">
        <title>Genome- and Community-Level Interaction Insights into Carbon Utilization and Element Cycling Functions of Hydrothermarchaeota in Hydrothermal Sediment.</title>
        <authorList>
            <person name="Zhou Z."/>
            <person name="Liu Y."/>
            <person name="Xu W."/>
            <person name="Pan J."/>
            <person name="Luo Z.H."/>
            <person name="Li M."/>
        </authorList>
    </citation>
    <scope>NUCLEOTIDE SEQUENCE [LARGE SCALE GENOMIC DNA]</scope>
    <source>
        <strain evidence="2">SpSt-1056</strain>
    </source>
</reference>